<accession>A0A7H0SRL3</accession>
<proteinExistence type="predicted"/>
<dbReference type="PROSITE" id="PS01035">
    <property type="entry name" value="PTS_EIIB_TYPE_1_CYS"/>
    <property type="match status" value="1"/>
</dbReference>
<evidence type="ECO:0000313" key="13">
    <source>
        <dbReference type="EMBL" id="QNQ91188.1"/>
    </source>
</evidence>
<sequence>MMEKIQRFGSAMLAPVLIFAVAGLAVGLSVIALNADLVGGIAEEGTWWFSFWTVWQSGAWTIFNQMEILFVLGLPIALAKKAQGRAVLEAGMVYLTFQYFVSSLLELFGDTFGVDFSADPGGSSGLKLVAGIKTLDTGILGAIIISAIVVWAHNRWFEKKLPDFLGIFQGTQFVYGACFLLMLPFALLTCFVWPIFQHGIASMQGFFVESGVIGVAIYTTLERLLIPTGLHHFVYTPFVFGPAVYPDGIQRTWIDNLSTFANSDQDLRTLFPGGGFALHGNSKVFGAIGICLAFYSTAFKERRKEVLSLLIPVCLTAVLIGITEPLEFTFLFAAPLLFVLHAILAGLMSSTMYAFGVSGNFGGGLIDFLFQNWIPLWSSHYTTYLIQIFIGLSFTVIYFLLFRFLILKLNLKTPGREDEGKDIHLYSKKEYRERKKQATIGSTTAAAENNTADGEEEDDSYAHRARGFLRLLGGQDNIASVTNCATRLRVTVHDETLVSTSDGEFKEAGALGIVRKGSSYQVIVGMDVPQVRDRFEELLHTTTPESASS</sequence>
<feature type="transmembrane region" description="Helical" evidence="12">
    <location>
        <begin position="354"/>
        <end position="374"/>
    </location>
</feature>
<dbReference type="InterPro" id="IPR013013">
    <property type="entry name" value="PTS_EIIC_1"/>
</dbReference>
<feature type="compositionally biased region" description="Polar residues" evidence="11">
    <location>
        <begin position="439"/>
        <end position="452"/>
    </location>
</feature>
<feature type="transmembrane region" description="Helical" evidence="12">
    <location>
        <begin position="306"/>
        <end position="322"/>
    </location>
</feature>
<evidence type="ECO:0000256" key="7">
    <source>
        <dbReference type="ARBA" id="ARBA00022692"/>
    </source>
</evidence>
<gene>
    <name evidence="13" type="ORF">GP475_11510</name>
</gene>
<dbReference type="NCBIfam" id="TIGR00826">
    <property type="entry name" value="EIIB_glc"/>
    <property type="match status" value="1"/>
</dbReference>
<keyword evidence="10 12" id="KW-0472">Membrane</keyword>
<keyword evidence="4" id="KW-0762">Sugar transport</keyword>
<evidence type="ECO:0000256" key="3">
    <source>
        <dbReference type="ARBA" id="ARBA00022475"/>
    </source>
</evidence>
<dbReference type="InterPro" id="IPR003352">
    <property type="entry name" value="PTS_EIIC"/>
</dbReference>
<dbReference type="PROSITE" id="PS51103">
    <property type="entry name" value="PTS_EIIC_TYPE_1"/>
    <property type="match status" value="1"/>
</dbReference>
<keyword evidence="5" id="KW-0808">Transferase</keyword>
<organism evidence="13 14">
    <name type="scientific">Corynebacterium poyangense</name>
    <dbReference type="NCBI Taxonomy" id="2684405"/>
    <lineage>
        <taxon>Bacteria</taxon>
        <taxon>Bacillati</taxon>
        <taxon>Actinomycetota</taxon>
        <taxon>Actinomycetes</taxon>
        <taxon>Mycobacteriales</taxon>
        <taxon>Corynebacteriaceae</taxon>
        <taxon>Corynebacterium</taxon>
    </lineage>
</organism>
<evidence type="ECO:0000256" key="6">
    <source>
        <dbReference type="ARBA" id="ARBA00022683"/>
    </source>
</evidence>
<comment type="subcellular location">
    <subcellularLocation>
        <location evidence="1">Cell membrane</location>
        <topology evidence="1">Multi-pass membrane protein</topology>
    </subcellularLocation>
</comment>
<evidence type="ECO:0000256" key="4">
    <source>
        <dbReference type="ARBA" id="ARBA00022597"/>
    </source>
</evidence>
<keyword evidence="6" id="KW-0598">Phosphotransferase system</keyword>
<dbReference type="GO" id="GO:0005886">
    <property type="term" value="C:plasma membrane"/>
    <property type="evidence" value="ECO:0007669"/>
    <property type="project" value="UniProtKB-SubCell"/>
</dbReference>
<keyword evidence="9 12" id="KW-1133">Transmembrane helix</keyword>
<evidence type="ECO:0000313" key="14">
    <source>
        <dbReference type="Proteomes" id="UP000516320"/>
    </source>
</evidence>
<dbReference type="Gene3D" id="3.30.1360.60">
    <property type="entry name" value="Glucose permease domain IIB"/>
    <property type="match status" value="1"/>
</dbReference>
<dbReference type="InterPro" id="IPR001996">
    <property type="entry name" value="PTS_IIB_1"/>
</dbReference>
<dbReference type="PANTHER" id="PTHR30009">
    <property type="entry name" value="CYTOCHROME C-TYPE SYNTHESIS PROTEIN AND PTS TRANSMEMBRANE COMPONENT"/>
    <property type="match status" value="1"/>
</dbReference>
<feature type="transmembrane region" description="Helical" evidence="12">
    <location>
        <begin position="386"/>
        <end position="406"/>
    </location>
</feature>
<evidence type="ECO:0000256" key="12">
    <source>
        <dbReference type="SAM" id="Phobius"/>
    </source>
</evidence>
<feature type="transmembrane region" description="Helical" evidence="12">
    <location>
        <begin position="173"/>
        <end position="196"/>
    </location>
</feature>
<dbReference type="GO" id="GO:0016301">
    <property type="term" value="F:kinase activity"/>
    <property type="evidence" value="ECO:0007669"/>
    <property type="project" value="UniProtKB-KW"/>
</dbReference>
<dbReference type="EMBL" id="CP046884">
    <property type="protein sequence ID" value="QNQ91188.1"/>
    <property type="molecule type" value="Genomic_DNA"/>
</dbReference>
<dbReference type="SUPFAM" id="SSF55604">
    <property type="entry name" value="Glucose permease domain IIB"/>
    <property type="match status" value="1"/>
</dbReference>
<dbReference type="CDD" id="cd00212">
    <property type="entry name" value="PTS_IIB_glc"/>
    <property type="match status" value="1"/>
</dbReference>
<keyword evidence="14" id="KW-1185">Reference proteome</keyword>
<keyword evidence="2" id="KW-0813">Transport</keyword>
<keyword evidence="8" id="KW-0418">Kinase</keyword>
<feature type="region of interest" description="Disordered" evidence="11">
    <location>
        <begin position="436"/>
        <end position="458"/>
    </location>
</feature>
<keyword evidence="7 12" id="KW-0812">Transmembrane</keyword>
<dbReference type="InterPro" id="IPR050429">
    <property type="entry name" value="PTS_Glucose_EIICBA"/>
</dbReference>
<dbReference type="Pfam" id="PF02378">
    <property type="entry name" value="PTS_EIIC"/>
    <property type="match status" value="1"/>
</dbReference>
<feature type="transmembrane region" description="Helical" evidence="12">
    <location>
        <begin position="53"/>
        <end position="74"/>
    </location>
</feature>
<evidence type="ECO:0000256" key="1">
    <source>
        <dbReference type="ARBA" id="ARBA00004651"/>
    </source>
</evidence>
<dbReference type="Proteomes" id="UP000516320">
    <property type="component" value="Chromosome"/>
</dbReference>
<dbReference type="GO" id="GO:0009401">
    <property type="term" value="P:phosphoenolpyruvate-dependent sugar phosphotransferase system"/>
    <property type="evidence" value="ECO:0007669"/>
    <property type="project" value="UniProtKB-KW"/>
</dbReference>
<dbReference type="KEGG" id="cpoy:GP475_11510"/>
<dbReference type="GO" id="GO:0090563">
    <property type="term" value="F:protein-phosphocysteine-sugar phosphotransferase activity"/>
    <property type="evidence" value="ECO:0007669"/>
    <property type="project" value="TreeGrafter"/>
</dbReference>
<evidence type="ECO:0000256" key="9">
    <source>
        <dbReference type="ARBA" id="ARBA00022989"/>
    </source>
</evidence>
<name>A0A7H0SRL3_9CORY</name>
<evidence type="ECO:0000256" key="8">
    <source>
        <dbReference type="ARBA" id="ARBA00022777"/>
    </source>
</evidence>
<dbReference type="PANTHER" id="PTHR30009:SF12">
    <property type="entry name" value="PHOSPHOTRANSFERASE IIC COMPONENT GLVC"/>
    <property type="match status" value="1"/>
</dbReference>
<dbReference type="InterPro" id="IPR010975">
    <property type="entry name" value="PTS_IIBC_a_glc"/>
</dbReference>
<dbReference type="AlphaFoldDB" id="A0A7H0SRL3"/>
<dbReference type="NCBIfam" id="TIGR02005">
    <property type="entry name" value="PTS-IIBC-alpha"/>
    <property type="match status" value="1"/>
</dbReference>
<evidence type="ECO:0000256" key="5">
    <source>
        <dbReference type="ARBA" id="ARBA00022679"/>
    </source>
</evidence>
<dbReference type="PROSITE" id="PS51098">
    <property type="entry name" value="PTS_EIIB_TYPE_1"/>
    <property type="match status" value="1"/>
</dbReference>
<feature type="transmembrane region" description="Helical" evidence="12">
    <location>
        <begin position="86"/>
        <end position="108"/>
    </location>
</feature>
<keyword evidence="3" id="KW-1003">Cell membrane</keyword>
<evidence type="ECO:0000256" key="11">
    <source>
        <dbReference type="SAM" id="MobiDB-lite"/>
    </source>
</evidence>
<evidence type="ECO:0000256" key="10">
    <source>
        <dbReference type="ARBA" id="ARBA00023136"/>
    </source>
</evidence>
<reference evidence="13 14" key="1">
    <citation type="submission" date="2019-12" db="EMBL/GenBank/DDBJ databases">
        <title>Corynebacterium sp. nov., isolated from feces of the Anser Albifrons in China.</title>
        <authorList>
            <person name="Liu Q."/>
        </authorList>
    </citation>
    <scope>NUCLEOTIDE SEQUENCE [LARGE SCALE GENOMIC DNA]</scope>
    <source>
        <strain evidence="13 14">4H37-19</strain>
    </source>
</reference>
<feature type="transmembrane region" description="Helical" evidence="12">
    <location>
        <begin position="12"/>
        <end position="33"/>
    </location>
</feature>
<protein>
    <submittedName>
        <fullName evidence="13">PTS alpha-glucoside transporter subunit IIBC</fullName>
    </submittedName>
</protein>
<dbReference type="RefSeq" id="WP_187974498.1">
    <property type="nucleotide sequence ID" value="NZ_CP046884.1"/>
</dbReference>
<dbReference type="GO" id="GO:0008982">
    <property type="term" value="F:protein-N(PI)-phosphohistidine-sugar phosphotransferase activity"/>
    <property type="evidence" value="ECO:0007669"/>
    <property type="project" value="InterPro"/>
</dbReference>
<feature type="transmembrane region" description="Helical" evidence="12">
    <location>
        <begin position="128"/>
        <end position="152"/>
    </location>
</feature>
<dbReference type="InterPro" id="IPR036878">
    <property type="entry name" value="Glu_permease_IIB"/>
</dbReference>
<feature type="transmembrane region" description="Helical" evidence="12">
    <location>
        <begin position="328"/>
        <end position="347"/>
    </location>
</feature>
<dbReference type="Pfam" id="PF00367">
    <property type="entry name" value="PTS_EIIB"/>
    <property type="match status" value="1"/>
</dbReference>
<dbReference type="InterPro" id="IPR018113">
    <property type="entry name" value="PTrfase_EIIB_Cys"/>
</dbReference>
<evidence type="ECO:0000256" key="2">
    <source>
        <dbReference type="ARBA" id="ARBA00022448"/>
    </source>
</evidence>